<feature type="chain" id="PRO_5013138156" evidence="1">
    <location>
        <begin position="28"/>
        <end position="392"/>
    </location>
</feature>
<dbReference type="AlphaFoldDB" id="A0A1V0B3H3"/>
<reference evidence="2 3" key="1">
    <citation type="submission" date="2017-03" db="EMBL/GenBank/DDBJ databases">
        <title>Complete genome sequence of the novel DNRA strain Pseudomonas sp. S-6-2 isolated from Chinese polluted river sediment. Journal of Biotechnology.</title>
        <authorList>
            <person name="Li J."/>
            <person name="Xiang F."/>
            <person name="Wang L."/>
            <person name="Xi L."/>
            <person name="Liu J."/>
        </authorList>
    </citation>
    <scope>NUCLEOTIDE SEQUENCE [LARGE SCALE GENOMIC DNA]</scope>
    <source>
        <strain evidence="2 3">S-6-2</strain>
    </source>
</reference>
<organism evidence="2 3">
    <name type="scientific">Halopseudomonas phragmitis</name>
    <dbReference type="NCBI Taxonomy" id="1931241"/>
    <lineage>
        <taxon>Bacteria</taxon>
        <taxon>Pseudomonadati</taxon>
        <taxon>Pseudomonadota</taxon>
        <taxon>Gammaproteobacteria</taxon>
        <taxon>Pseudomonadales</taxon>
        <taxon>Pseudomonadaceae</taxon>
        <taxon>Halopseudomonas</taxon>
    </lineage>
</organism>
<evidence type="ECO:0000313" key="3">
    <source>
        <dbReference type="Proteomes" id="UP000243488"/>
    </source>
</evidence>
<dbReference type="KEGG" id="ppha:BVH74_06585"/>
<dbReference type="Proteomes" id="UP000243488">
    <property type="component" value="Chromosome"/>
</dbReference>
<keyword evidence="3" id="KW-1185">Reference proteome</keyword>
<proteinExistence type="predicted"/>
<feature type="signal peptide" evidence="1">
    <location>
        <begin position="1"/>
        <end position="27"/>
    </location>
</feature>
<sequence>MLLNNYKKYQPSYMFFAALLFAQGVAAAPVTDNLDVGGALRARFDYDPDRDIQKLSFDTFRIDVNYNSDTWIGSAQYRFYGGSYPYDYVDSIGDVSFPAWAWIGYKFDESQQVQVGINQMPFGLLPYYGSTFYLGLGNVVGLEDVHNLGVKYIKDDADWNLQAGFYPSDGGQWKGTSRGGKSFSTNVAAADDYVVDGSDNDEKNKLVLRLARKLTIAGWSSEIGGSLLTSTLENQDTGKDGRRSVFAAHYLGKNGPWGVQLQATRQHMDPKNAGTDKVVTFGSFDGTFNVASKGNLYLADLSYDLPGSYWLISGVKLYGNYSRFDKSESSFKDSERFILGTSFSFKELWIALEWLHGKNDPYLGGSSYTQSLGAGGSNQWENQIYANIGYYF</sequence>
<gene>
    <name evidence="2" type="ORF">BVH74_06585</name>
</gene>
<dbReference type="RefSeq" id="WP_080049294.1">
    <property type="nucleotide sequence ID" value="NZ_CP020100.1"/>
</dbReference>
<evidence type="ECO:0000313" key="2">
    <source>
        <dbReference type="EMBL" id="AQZ94441.1"/>
    </source>
</evidence>
<dbReference type="SUPFAM" id="SSF56935">
    <property type="entry name" value="Porins"/>
    <property type="match status" value="1"/>
</dbReference>
<name>A0A1V0B3H3_9GAMM</name>
<accession>A0A1V0B3H3</accession>
<keyword evidence="1" id="KW-0732">Signal</keyword>
<dbReference type="EMBL" id="CP020100">
    <property type="protein sequence ID" value="AQZ94441.1"/>
    <property type="molecule type" value="Genomic_DNA"/>
</dbReference>
<dbReference type="STRING" id="1931241.BVH74_06585"/>
<protein>
    <submittedName>
        <fullName evidence="2">Uncharacterized protein</fullName>
    </submittedName>
</protein>
<evidence type="ECO:0000256" key="1">
    <source>
        <dbReference type="SAM" id="SignalP"/>
    </source>
</evidence>